<dbReference type="EMBL" id="KN817746">
    <property type="protein sequence ID" value="KJA13394.1"/>
    <property type="molecule type" value="Genomic_DNA"/>
</dbReference>
<feature type="non-terminal residue" evidence="2">
    <location>
        <position position="1"/>
    </location>
</feature>
<gene>
    <name evidence="2" type="ORF">HYPSUDRAFT_151636</name>
</gene>
<dbReference type="AlphaFoldDB" id="A0A0D2N2C4"/>
<feature type="compositionally biased region" description="Low complexity" evidence="1">
    <location>
        <begin position="1039"/>
        <end position="1054"/>
    </location>
</feature>
<dbReference type="OrthoDB" id="3173036at2759"/>
<dbReference type="OMA" id="CERDIAG"/>
<sequence>NKYTADSTMWCEICQQDISVGVGGEGNFQSHQRSKRHREIVSATEGNQTIRSFFSKAPTPSQAAISSLPDNIPIGTEEDTIAQFSGDPSSGLEDDEDGWEMVDKALNRVIGYGTTATEIENIIRRGRYGMDGMFLWLKECVYTLGIDEALLENKVDRLISAMLNLCVVHMAIMTSDIPRLRSLLLVAYRAGASVVSLLEKVKLAAERKYSPKSYDEAQYQLGYLMYMIGGRAAADLAYTTLGIPSIDTSKRHVSTNPLVSSASFPTRAELLHNLNACYPKPAVAVAGKKGMTIQIDEIKVQERLRWDPKSNKILGVCREHSGQCSLDFCSMNQADELLDCLQKDVVHLATEATVIGTSILSKDPNEYTTRPFAISGSYSRRRRALISITMTSDVSPSSPLYAILGNIPLFNLQCGTDELTADFDWKHVLKRFRNTTLRQKGIAINEVAISTDTIKTHLISCGLSEETADILLAPNDKQDVVLMIRLLHALASLEPPTSNDSPLVHATRRSLVLLGRVYWNLLRAYLDTGISLNDQLVHLSTAAHLILAIYHQDKGEFIPVQTYFDVMSMIKNVYFCVAKTQLDDPDADFWTVLLGTDGLEKVFGKVRTIVGNDTNADQLQLTNRIDGAVQCVNILEQHPEWGGQARRLNVKPLFNENNSPTSEITSKYDHISPRSFTGDLSVGKVVLRGCWLSGRRIAEKTLEDGQMKSPFADMDKEGGFDILCPFGKSKAKVHKATVLRLYSNPLAVTDSKDRLKRVRGFSQYNDTTSPTDSFLPEMSDSTNPNTVHVQDPALTLVRCNKQPDSADWQWIGNFEKKGTFQNIPGRSIELINPVIQRASRGRNAGEDTYVFRTADLRALSAILYQRALEEPGTIPEVPLTPTFPYRSAEGHACFVCERDIAGGDTTREADNTCPYCRHTVPLDALNGPMLISHTGSHILHDTRLKDVESPCGFCLKSDIEQEDIEHEDSVASLDDDIDVSINHVESLFIDVAEHFSYYLPKLNDTATEAQILADMLGPARQEILNITTRQNNSNEFPNTPRSSASTAAAVAAPVPTGPSPPKKRKAAAVHGEPLVDLSMMCSDDTCGEFIEQDDLLSCIAPGCGQNYHLTCQGYIEKPLEFFCDDQCKEDAGFRVGNKRRRR</sequence>
<organism evidence="2 3">
    <name type="scientific">Hypholoma sublateritium (strain FD-334 SS-4)</name>
    <dbReference type="NCBI Taxonomy" id="945553"/>
    <lineage>
        <taxon>Eukaryota</taxon>
        <taxon>Fungi</taxon>
        <taxon>Dikarya</taxon>
        <taxon>Basidiomycota</taxon>
        <taxon>Agaricomycotina</taxon>
        <taxon>Agaricomycetes</taxon>
        <taxon>Agaricomycetidae</taxon>
        <taxon>Agaricales</taxon>
        <taxon>Agaricineae</taxon>
        <taxon>Strophariaceae</taxon>
        <taxon>Hypholoma</taxon>
    </lineage>
</organism>
<keyword evidence="3" id="KW-1185">Reference proteome</keyword>
<reference evidence="3" key="1">
    <citation type="submission" date="2014-04" db="EMBL/GenBank/DDBJ databases">
        <title>Evolutionary Origins and Diversification of the Mycorrhizal Mutualists.</title>
        <authorList>
            <consortium name="DOE Joint Genome Institute"/>
            <consortium name="Mycorrhizal Genomics Consortium"/>
            <person name="Kohler A."/>
            <person name="Kuo A."/>
            <person name="Nagy L.G."/>
            <person name="Floudas D."/>
            <person name="Copeland A."/>
            <person name="Barry K.W."/>
            <person name="Cichocki N."/>
            <person name="Veneault-Fourrey C."/>
            <person name="LaButti K."/>
            <person name="Lindquist E.A."/>
            <person name="Lipzen A."/>
            <person name="Lundell T."/>
            <person name="Morin E."/>
            <person name="Murat C."/>
            <person name="Riley R."/>
            <person name="Ohm R."/>
            <person name="Sun H."/>
            <person name="Tunlid A."/>
            <person name="Henrissat B."/>
            <person name="Grigoriev I.V."/>
            <person name="Hibbett D.S."/>
            <person name="Martin F."/>
        </authorList>
    </citation>
    <scope>NUCLEOTIDE SEQUENCE [LARGE SCALE GENOMIC DNA]</scope>
    <source>
        <strain evidence="3">FD-334 SS-4</strain>
    </source>
</reference>
<evidence type="ECO:0000313" key="2">
    <source>
        <dbReference type="EMBL" id="KJA13394.1"/>
    </source>
</evidence>
<dbReference type="Proteomes" id="UP000054270">
    <property type="component" value="Unassembled WGS sequence"/>
</dbReference>
<proteinExistence type="predicted"/>
<accession>A0A0D2N2C4</accession>
<evidence type="ECO:0000313" key="3">
    <source>
        <dbReference type="Proteomes" id="UP000054270"/>
    </source>
</evidence>
<feature type="region of interest" description="Disordered" evidence="1">
    <location>
        <begin position="1028"/>
        <end position="1065"/>
    </location>
</feature>
<feature type="compositionally biased region" description="Polar residues" evidence="1">
    <location>
        <begin position="1028"/>
        <end position="1037"/>
    </location>
</feature>
<name>A0A0D2N2C4_HYPSF</name>
<protein>
    <recommendedName>
        <fullName evidence="4">Zinc finger PHD-type domain-containing protein</fullName>
    </recommendedName>
</protein>
<evidence type="ECO:0000256" key="1">
    <source>
        <dbReference type="SAM" id="MobiDB-lite"/>
    </source>
</evidence>
<evidence type="ECO:0008006" key="4">
    <source>
        <dbReference type="Google" id="ProtNLM"/>
    </source>
</evidence>